<organism evidence="4 5">
    <name type="scientific">Acrasis kona</name>
    <dbReference type="NCBI Taxonomy" id="1008807"/>
    <lineage>
        <taxon>Eukaryota</taxon>
        <taxon>Discoba</taxon>
        <taxon>Heterolobosea</taxon>
        <taxon>Tetramitia</taxon>
        <taxon>Eutetramitia</taxon>
        <taxon>Acrasidae</taxon>
        <taxon>Acrasis</taxon>
    </lineage>
</organism>
<keyword evidence="1" id="KW-1015">Disulfide bond</keyword>
<dbReference type="InterPro" id="IPR036790">
    <property type="entry name" value="Frizzled_dom_sf"/>
</dbReference>
<dbReference type="Gene3D" id="1.10.2000.10">
    <property type="entry name" value="Frizzled cysteine-rich domain"/>
    <property type="match status" value="1"/>
</dbReference>
<evidence type="ECO:0000313" key="4">
    <source>
        <dbReference type="EMBL" id="KAL0481817.1"/>
    </source>
</evidence>
<protein>
    <recommendedName>
        <fullName evidence="3">FZ domain-containing protein</fullName>
    </recommendedName>
</protein>
<evidence type="ECO:0000259" key="3">
    <source>
        <dbReference type="PROSITE" id="PS50038"/>
    </source>
</evidence>
<gene>
    <name evidence="4" type="ORF">AKO1_012399</name>
</gene>
<dbReference type="SUPFAM" id="SSF63501">
    <property type="entry name" value="Frizzled cysteine-rich domain"/>
    <property type="match status" value="1"/>
</dbReference>
<name>A0AAW2YWF7_9EUKA</name>
<comment type="caution">
    <text evidence="4">The sequence shown here is derived from an EMBL/GenBank/DDBJ whole genome shotgun (WGS) entry which is preliminary data.</text>
</comment>
<feature type="signal peptide" evidence="2">
    <location>
        <begin position="1"/>
        <end position="19"/>
    </location>
</feature>
<dbReference type="AlphaFoldDB" id="A0AAW2YWF7"/>
<keyword evidence="5" id="KW-1185">Reference proteome</keyword>
<dbReference type="EMBL" id="JAOPGA020000795">
    <property type="protein sequence ID" value="KAL0481817.1"/>
    <property type="molecule type" value="Genomic_DNA"/>
</dbReference>
<dbReference type="InterPro" id="IPR020067">
    <property type="entry name" value="Frizzled_dom"/>
</dbReference>
<sequence>MKVVVPITFLLLLLRLSNAIYTTGCTSCQPAVFFPKDNATFCGNYIDDRDNLCYDNNTVAILDMEISSLYARTYRQGVEEAQFGNLYVVADCIKYAKRFLCAHYFPRCSNSNFTSPSLNTTGTSMGICYTLCSEYYNKCNSAELVSFRCGNVENQWNKTYPSSLYTGNYPKDACTGSAGIYSPNWMLLILSIVVLMSI</sequence>
<evidence type="ECO:0000256" key="1">
    <source>
        <dbReference type="ARBA" id="ARBA00023157"/>
    </source>
</evidence>
<feature type="domain" description="FZ" evidence="3">
    <location>
        <begin position="28"/>
        <end position="177"/>
    </location>
</feature>
<dbReference type="PROSITE" id="PS50038">
    <property type="entry name" value="FZ"/>
    <property type="match status" value="1"/>
</dbReference>
<accession>A0AAW2YWF7</accession>
<reference evidence="4 5" key="1">
    <citation type="submission" date="2024-03" db="EMBL/GenBank/DDBJ databases">
        <title>The Acrasis kona genome and developmental transcriptomes reveal deep origins of eukaryotic multicellular pathways.</title>
        <authorList>
            <person name="Sheikh S."/>
            <person name="Fu C.-J."/>
            <person name="Brown M.W."/>
            <person name="Baldauf S.L."/>
        </authorList>
    </citation>
    <scope>NUCLEOTIDE SEQUENCE [LARGE SCALE GENOMIC DNA]</scope>
    <source>
        <strain evidence="4 5">ATCC MYA-3509</strain>
    </source>
</reference>
<evidence type="ECO:0000313" key="5">
    <source>
        <dbReference type="Proteomes" id="UP001431209"/>
    </source>
</evidence>
<dbReference type="Proteomes" id="UP001431209">
    <property type="component" value="Unassembled WGS sequence"/>
</dbReference>
<proteinExistence type="predicted"/>
<evidence type="ECO:0000256" key="2">
    <source>
        <dbReference type="SAM" id="SignalP"/>
    </source>
</evidence>
<feature type="chain" id="PRO_5043520306" description="FZ domain-containing protein" evidence="2">
    <location>
        <begin position="20"/>
        <end position="198"/>
    </location>
</feature>
<keyword evidence="2" id="KW-0732">Signal</keyword>